<gene>
    <name evidence="2" type="ORF">V0288_07435</name>
</gene>
<dbReference type="AlphaFoldDB" id="A0AAW9QW73"/>
<dbReference type="Pfam" id="PF05685">
    <property type="entry name" value="Uma2"/>
    <property type="match status" value="1"/>
</dbReference>
<keyword evidence="2" id="KW-0378">Hydrolase</keyword>
<dbReference type="SUPFAM" id="SSF52980">
    <property type="entry name" value="Restriction endonuclease-like"/>
    <property type="match status" value="1"/>
</dbReference>
<evidence type="ECO:0000259" key="1">
    <source>
        <dbReference type="Pfam" id="PF05685"/>
    </source>
</evidence>
<evidence type="ECO:0000313" key="3">
    <source>
        <dbReference type="Proteomes" id="UP001328733"/>
    </source>
</evidence>
<feature type="domain" description="Putative restriction endonuclease" evidence="1">
    <location>
        <begin position="13"/>
        <end position="179"/>
    </location>
</feature>
<keyword evidence="3" id="KW-1185">Reference proteome</keyword>
<sequence length="195" mass="23035">MSIAGEKRHYTREEYLQREETAEYKSEYRDGEIIPMTGATSDHNAIVVNFCSRFKMATRGRGYRIFVGDMRLAIPRYGFYTYPDLMLVRERPIYENDRKTILVNPTVIVEVLSRSTRNYDRGDKFDYYRSIPSFEEYILIDQYRSRVEQFSKRSSNEWLLREIEGEGAILNLSSIEFTLSLSEIYEEVEFSGEEG</sequence>
<dbReference type="InterPro" id="IPR008538">
    <property type="entry name" value="Uma2"/>
</dbReference>
<proteinExistence type="predicted"/>
<dbReference type="CDD" id="cd06260">
    <property type="entry name" value="DUF820-like"/>
    <property type="match status" value="1"/>
</dbReference>
<protein>
    <submittedName>
        <fullName evidence="2">Uma2 family endonuclease</fullName>
    </submittedName>
</protein>
<dbReference type="GO" id="GO:0004519">
    <property type="term" value="F:endonuclease activity"/>
    <property type="evidence" value="ECO:0007669"/>
    <property type="project" value="UniProtKB-KW"/>
</dbReference>
<dbReference type="Proteomes" id="UP001328733">
    <property type="component" value="Unassembled WGS sequence"/>
</dbReference>
<dbReference type="PANTHER" id="PTHR36558:SF1">
    <property type="entry name" value="RESTRICTION ENDONUCLEASE DOMAIN-CONTAINING PROTEIN-RELATED"/>
    <property type="match status" value="1"/>
</dbReference>
<dbReference type="InterPro" id="IPR012296">
    <property type="entry name" value="Nuclease_put_TT1808"/>
</dbReference>
<dbReference type="EMBL" id="JBAFSM010000011">
    <property type="protein sequence ID" value="MEG3436949.1"/>
    <property type="molecule type" value="Genomic_DNA"/>
</dbReference>
<name>A0AAW9QW73_9CHRO</name>
<dbReference type="RefSeq" id="WP_332864418.1">
    <property type="nucleotide sequence ID" value="NZ_JBAFSM010000011.1"/>
</dbReference>
<dbReference type="PANTHER" id="PTHR36558">
    <property type="entry name" value="GLR1098 PROTEIN"/>
    <property type="match status" value="1"/>
</dbReference>
<evidence type="ECO:0000313" key="2">
    <source>
        <dbReference type="EMBL" id="MEG3436949.1"/>
    </source>
</evidence>
<accession>A0AAW9QW73</accession>
<keyword evidence="2" id="KW-0540">Nuclease</keyword>
<comment type="caution">
    <text evidence="2">The sequence shown here is derived from an EMBL/GenBank/DDBJ whole genome shotgun (WGS) entry which is preliminary data.</text>
</comment>
<dbReference type="Gene3D" id="3.90.1570.10">
    <property type="entry name" value="tt1808, chain A"/>
    <property type="match status" value="1"/>
</dbReference>
<dbReference type="InterPro" id="IPR011335">
    <property type="entry name" value="Restrct_endonuc-II-like"/>
</dbReference>
<reference evidence="2 3" key="1">
    <citation type="submission" date="2024-01" db="EMBL/GenBank/DDBJ databases">
        <title>Genomic insights into the taxonomy and metabolism of the cyanobacterium Pannus brasiliensis CCIBt3594.</title>
        <authorList>
            <person name="Machado M."/>
            <person name="Botero N.B."/>
            <person name="Andreote A.P.D."/>
            <person name="Feitosa A.M.T."/>
            <person name="Popin R."/>
            <person name="Sivonen K."/>
            <person name="Fiore M.F."/>
        </authorList>
    </citation>
    <scope>NUCLEOTIDE SEQUENCE [LARGE SCALE GENOMIC DNA]</scope>
    <source>
        <strain evidence="2 3">CCIBt3594</strain>
    </source>
</reference>
<keyword evidence="2" id="KW-0255">Endonuclease</keyword>
<organism evidence="2 3">
    <name type="scientific">Pannus brasiliensis CCIBt3594</name>
    <dbReference type="NCBI Taxonomy" id="1427578"/>
    <lineage>
        <taxon>Bacteria</taxon>
        <taxon>Bacillati</taxon>
        <taxon>Cyanobacteriota</taxon>
        <taxon>Cyanophyceae</taxon>
        <taxon>Oscillatoriophycideae</taxon>
        <taxon>Chroococcales</taxon>
        <taxon>Microcystaceae</taxon>
        <taxon>Pannus</taxon>
    </lineage>
</organism>